<organism evidence="10 11">
    <name type="scientific">Ignelater luminosus</name>
    <name type="common">Cucubano</name>
    <name type="synonym">Pyrophorus luminosus</name>
    <dbReference type="NCBI Taxonomy" id="2038154"/>
    <lineage>
        <taxon>Eukaryota</taxon>
        <taxon>Metazoa</taxon>
        <taxon>Ecdysozoa</taxon>
        <taxon>Arthropoda</taxon>
        <taxon>Hexapoda</taxon>
        <taxon>Insecta</taxon>
        <taxon>Pterygota</taxon>
        <taxon>Neoptera</taxon>
        <taxon>Endopterygota</taxon>
        <taxon>Coleoptera</taxon>
        <taxon>Polyphaga</taxon>
        <taxon>Elateriformia</taxon>
        <taxon>Elateroidea</taxon>
        <taxon>Elateridae</taxon>
        <taxon>Agrypninae</taxon>
        <taxon>Pyrophorini</taxon>
        <taxon>Ignelater</taxon>
    </lineage>
</organism>
<sequence>MEVFSLCFQIGLVCYWGEEVLFESQNIMEAAFEASFVGVSLKYQKALMLIMRRSLNPCKLTVGKFALVNLATFTWVLRSGYTTFM</sequence>
<evidence type="ECO:0000256" key="9">
    <source>
        <dbReference type="ARBA" id="ARBA00023224"/>
    </source>
</evidence>
<dbReference type="Proteomes" id="UP000801492">
    <property type="component" value="Unassembled WGS sequence"/>
</dbReference>
<keyword evidence="6" id="KW-1133">Transmembrane helix</keyword>
<evidence type="ECO:0000313" key="11">
    <source>
        <dbReference type="Proteomes" id="UP000801492"/>
    </source>
</evidence>
<gene>
    <name evidence="10" type="ORF">ILUMI_17579</name>
</gene>
<keyword evidence="8" id="KW-0675">Receptor</keyword>
<dbReference type="InterPro" id="IPR004117">
    <property type="entry name" value="7tm6_olfct_rcpt"/>
</dbReference>
<dbReference type="AlphaFoldDB" id="A0A8K0CJM0"/>
<name>A0A8K0CJM0_IGNLU</name>
<keyword evidence="5" id="KW-0552">Olfaction</keyword>
<keyword evidence="11" id="KW-1185">Reference proteome</keyword>
<evidence type="ECO:0000256" key="5">
    <source>
        <dbReference type="ARBA" id="ARBA00022725"/>
    </source>
</evidence>
<comment type="caution">
    <text evidence="10">The sequence shown here is derived from an EMBL/GenBank/DDBJ whole genome shotgun (WGS) entry which is preliminary data.</text>
</comment>
<reference evidence="10" key="1">
    <citation type="submission" date="2019-08" db="EMBL/GenBank/DDBJ databases">
        <title>The genome of the North American firefly Photinus pyralis.</title>
        <authorList>
            <consortium name="Photinus pyralis genome working group"/>
            <person name="Fallon T.R."/>
            <person name="Sander Lower S.E."/>
            <person name="Weng J.-K."/>
        </authorList>
    </citation>
    <scope>NUCLEOTIDE SEQUENCE</scope>
    <source>
        <strain evidence="10">TRF0915ILg1</strain>
        <tissue evidence="10">Whole body</tissue>
    </source>
</reference>
<evidence type="ECO:0000313" key="10">
    <source>
        <dbReference type="EMBL" id="KAF2888594.1"/>
    </source>
</evidence>
<feature type="non-terminal residue" evidence="10">
    <location>
        <position position="1"/>
    </location>
</feature>
<protein>
    <submittedName>
        <fullName evidence="10">Uncharacterized protein</fullName>
    </submittedName>
</protein>
<evidence type="ECO:0000256" key="2">
    <source>
        <dbReference type="ARBA" id="ARBA00022475"/>
    </source>
</evidence>
<keyword evidence="7" id="KW-0472">Membrane</keyword>
<dbReference type="GO" id="GO:0005886">
    <property type="term" value="C:plasma membrane"/>
    <property type="evidence" value="ECO:0007669"/>
    <property type="project" value="UniProtKB-SubCell"/>
</dbReference>
<accession>A0A8K0CJM0</accession>
<dbReference type="GO" id="GO:0007165">
    <property type="term" value="P:signal transduction"/>
    <property type="evidence" value="ECO:0007669"/>
    <property type="project" value="UniProtKB-KW"/>
</dbReference>
<evidence type="ECO:0000256" key="1">
    <source>
        <dbReference type="ARBA" id="ARBA00004651"/>
    </source>
</evidence>
<evidence type="ECO:0000256" key="3">
    <source>
        <dbReference type="ARBA" id="ARBA00022606"/>
    </source>
</evidence>
<keyword evidence="9" id="KW-0807">Transducer</keyword>
<keyword evidence="3" id="KW-0716">Sensory transduction</keyword>
<keyword evidence="4" id="KW-0812">Transmembrane</keyword>
<evidence type="ECO:0000256" key="8">
    <source>
        <dbReference type="ARBA" id="ARBA00023170"/>
    </source>
</evidence>
<keyword evidence="2" id="KW-1003">Cell membrane</keyword>
<comment type="subcellular location">
    <subcellularLocation>
        <location evidence="1">Cell membrane</location>
        <topology evidence="1">Multi-pass membrane protein</topology>
    </subcellularLocation>
</comment>
<evidence type="ECO:0000256" key="7">
    <source>
        <dbReference type="ARBA" id="ARBA00023136"/>
    </source>
</evidence>
<evidence type="ECO:0000256" key="6">
    <source>
        <dbReference type="ARBA" id="ARBA00022989"/>
    </source>
</evidence>
<dbReference type="GO" id="GO:0004984">
    <property type="term" value="F:olfactory receptor activity"/>
    <property type="evidence" value="ECO:0007669"/>
    <property type="project" value="InterPro"/>
</dbReference>
<dbReference type="GO" id="GO:0005549">
    <property type="term" value="F:odorant binding"/>
    <property type="evidence" value="ECO:0007669"/>
    <property type="project" value="InterPro"/>
</dbReference>
<proteinExistence type="predicted"/>
<dbReference type="Pfam" id="PF02949">
    <property type="entry name" value="7tm_6"/>
    <property type="match status" value="1"/>
</dbReference>
<dbReference type="PANTHER" id="PTHR21137:SF35">
    <property type="entry name" value="ODORANT RECEPTOR 19A-RELATED"/>
    <property type="match status" value="1"/>
</dbReference>
<dbReference type="OrthoDB" id="6733509at2759"/>
<evidence type="ECO:0000256" key="4">
    <source>
        <dbReference type="ARBA" id="ARBA00022692"/>
    </source>
</evidence>
<dbReference type="EMBL" id="VTPC01075776">
    <property type="protein sequence ID" value="KAF2888594.1"/>
    <property type="molecule type" value="Genomic_DNA"/>
</dbReference>
<dbReference type="PANTHER" id="PTHR21137">
    <property type="entry name" value="ODORANT RECEPTOR"/>
    <property type="match status" value="1"/>
</dbReference>